<evidence type="ECO:0000256" key="2">
    <source>
        <dbReference type="ARBA" id="ARBA00012438"/>
    </source>
</evidence>
<evidence type="ECO:0000256" key="4">
    <source>
        <dbReference type="ARBA" id="ARBA00022741"/>
    </source>
</evidence>
<name>A0A0M2V2U9_9GAMM</name>
<protein>
    <recommendedName>
        <fullName evidence="2">histidine kinase</fullName>
        <ecNumber evidence="2">2.7.13.3</ecNumber>
    </recommendedName>
</protein>
<keyword evidence="7" id="KW-1133">Transmembrane helix</keyword>
<dbReference type="Proteomes" id="UP000034228">
    <property type="component" value="Unassembled WGS sequence"/>
</dbReference>
<keyword evidence="5" id="KW-0418">Kinase</keyword>
<feature type="transmembrane region" description="Helical" evidence="7">
    <location>
        <begin position="37"/>
        <end position="55"/>
    </location>
</feature>
<keyword evidence="6" id="KW-0067">ATP-binding</keyword>
<dbReference type="Gene3D" id="1.10.287.130">
    <property type="match status" value="1"/>
</dbReference>
<proteinExistence type="predicted"/>
<sequence>MQTAAWQPSFLAGAMAKQLIIATELSAEHQLRHFIRFRWGLIAFTATAAGVGWLFTYPVSSWPLIGLLLLTHISTNLILKFIAHPKRLSQIYTVSCCLDIVLLGCLLLLSGGASNGLVALLLLPVAVAAVMLPGKVCYLIAMLAVAAYSTLLFIGDLTIPNVDQLLQQAEYAQHSAHSHHGSAGAEAFNQHLLQMWWAFTLSALLISWFINSQANLIRLKSRKISELQQQQVRHEHMLALATFAANAAHDLASPIQTLQLLADELQVTQATMPALTELKTELTRCQHIVQQLRQDAGSLRSDQQQAPLLLQTEQQLDHWLNSRPDINLKISKALSAADFSLSDSQGYSAALINILDNAADASVANQCPQLTLTLSLDPQGLTVSIQDFGEGLSPGRLAELGQLPQQSEQGLGIGQFLANVSIERLGGTVQRQSLENGTLTVLTIPRPPMELP</sequence>
<dbReference type="PANTHER" id="PTHR44936">
    <property type="entry name" value="SENSOR PROTEIN CREC"/>
    <property type="match status" value="1"/>
</dbReference>
<evidence type="ECO:0000259" key="8">
    <source>
        <dbReference type="PROSITE" id="PS50109"/>
    </source>
</evidence>
<feature type="transmembrane region" description="Helical" evidence="7">
    <location>
        <begin position="91"/>
        <end position="109"/>
    </location>
</feature>
<keyword evidence="10" id="KW-1185">Reference proteome</keyword>
<keyword evidence="4" id="KW-0547">Nucleotide-binding</keyword>
<feature type="domain" description="Histidine kinase" evidence="8">
    <location>
        <begin position="246"/>
        <end position="448"/>
    </location>
</feature>
<dbReference type="InterPro" id="IPR005467">
    <property type="entry name" value="His_kinase_dom"/>
</dbReference>
<keyword evidence="7" id="KW-0472">Membrane</keyword>
<feature type="transmembrane region" description="Helical" evidence="7">
    <location>
        <begin position="196"/>
        <end position="217"/>
    </location>
</feature>
<dbReference type="EMBL" id="LAHO01000022">
    <property type="protein sequence ID" value="KKO43970.1"/>
    <property type="molecule type" value="Genomic_DNA"/>
</dbReference>
<comment type="catalytic activity">
    <reaction evidence="1">
        <text>ATP + protein L-histidine = ADP + protein N-phospho-L-histidine.</text>
        <dbReference type="EC" id="2.7.13.3"/>
    </reaction>
</comment>
<dbReference type="Pfam" id="PF02518">
    <property type="entry name" value="HATPase_c"/>
    <property type="match status" value="1"/>
</dbReference>
<keyword evidence="7" id="KW-0812">Transmembrane</keyword>
<dbReference type="InterPro" id="IPR036097">
    <property type="entry name" value="HisK_dim/P_sf"/>
</dbReference>
<organism evidence="9 10">
    <name type="scientific">Arsukibacterium ikkense</name>
    <dbReference type="NCBI Taxonomy" id="336831"/>
    <lineage>
        <taxon>Bacteria</taxon>
        <taxon>Pseudomonadati</taxon>
        <taxon>Pseudomonadota</taxon>
        <taxon>Gammaproteobacteria</taxon>
        <taxon>Chromatiales</taxon>
        <taxon>Chromatiaceae</taxon>
        <taxon>Arsukibacterium</taxon>
    </lineage>
</organism>
<dbReference type="Pfam" id="PF25323">
    <property type="entry name" value="6TM_PilS"/>
    <property type="match status" value="1"/>
</dbReference>
<feature type="transmembrane region" description="Helical" evidence="7">
    <location>
        <begin position="139"/>
        <end position="159"/>
    </location>
</feature>
<dbReference type="SMART" id="SM00387">
    <property type="entry name" value="HATPase_c"/>
    <property type="match status" value="1"/>
</dbReference>
<dbReference type="PROSITE" id="PS50109">
    <property type="entry name" value="HIS_KIN"/>
    <property type="match status" value="1"/>
</dbReference>
<evidence type="ECO:0000256" key="3">
    <source>
        <dbReference type="ARBA" id="ARBA00022679"/>
    </source>
</evidence>
<dbReference type="PATRIC" id="fig|336831.14.peg.2155"/>
<evidence type="ECO:0000256" key="7">
    <source>
        <dbReference type="SAM" id="Phobius"/>
    </source>
</evidence>
<comment type="caution">
    <text evidence="9">The sequence shown here is derived from an EMBL/GenBank/DDBJ whole genome shotgun (WGS) entry which is preliminary data.</text>
</comment>
<dbReference type="GO" id="GO:0005886">
    <property type="term" value="C:plasma membrane"/>
    <property type="evidence" value="ECO:0007669"/>
    <property type="project" value="TreeGrafter"/>
</dbReference>
<evidence type="ECO:0000313" key="9">
    <source>
        <dbReference type="EMBL" id="KKO43970.1"/>
    </source>
</evidence>
<evidence type="ECO:0000256" key="1">
    <source>
        <dbReference type="ARBA" id="ARBA00000085"/>
    </source>
</evidence>
<dbReference type="SUPFAM" id="SSF55874">
    <property type="entry name" value="ATPase domain of HSP90 chaperone/DNA topoisomerase II/histidine kinase"/>
    <property type="match status" value="1"/>
</dbReference>
<evidence type="ECO:0000256" key="6">
    <source>
        <dbReference type="ARBA" id="ARBA00022840"/>
    </source>
</evidence>
<evidence type="ECO:0000256" key="5">
    <source>
        <dbReference type="ARBA" id="ARBA00022777"/>
    </source>
</evidence>
<dbReference type="STRING" id="336831.WG68_17900"/>
<reference evidence="9 10" key="1">
    <citation type="submission" date="2015-03" db="EMBL/GenBank/DDBJ databases">
        <title>Draft genome sequences of two protease-producing strains of Arsukibacterium isolated from two cold and alkaline environments.</title>
        <authorList>
            <person name="Lylloff J.E."/>
            <person name="Skov L.B."/>
            <person name="Jepsen M."/>
            <person name="Hallin P.F."/>
            <person name="Sorensen S.J."/>
            <person name="Stougaard P."/>
            <person name="Glaring M.A."/>
        </authorList>
    </citation>
    <scope>NUCLEOTIDE SEQUENCE [LARGE SCALE GENOMIC DNA]</scope>
    <source>
        <strain evidence="9 10">GCM72</strain>
    </source>
</reference>
<gene>
    <name evidence="9" type="ORF">WG68_17900</name>
</gene>
<dbReference type="InterPro" id="IPR003594">
    <property type="entry name" value="HATPase_dom"/>
</dbReference>
<dbReference type="GO" id="GO:0005524">
    <property type="term" value="F:ATP binding"/>
    <property type="evidence" value="ECO:0007669"/>
    <property type="project" value="UniProtKB-KW"/>
</dbReference>
<dbReference type="GO" id="GO:0000155">
    <property type="term" value="F:phosphorelay sensor kinase activity"/>
    <property type="evidence" value="ECO:0007669"/>
    <property type="project" value="InterPro"/>
</dbReference>
<dbReference type="AlphaFoldDB" id="A0A0M2V2U9"/>
<feature type="transmembrane region" description="Helical" evidence="7">
    <location>
        <begin position="61"/>
        <end position="79"/>
    </location>
</feature>
<dbReference type="SUPFAM" id="SSF47384">
    <property type="entry name" value="Homodimeric domain of signal transducing histidine kinase"/>
    <property type="match status" value="1"/>
</dbReference>
<dbReference type="InterPro" id="IPR050980">
    <property type="entry name" value="2C_sensor_his_kinase"/>
</dbReference>
<keyword evidence="3" id="KW-0808">Transferase</keyword>
<dbReference type="PANTHER" id="PTHR44936:SF10">
    <property type="entry name" value="SENSOR PROTEIN RSTB"/>
    <property type="match status" value="1"/>
</dbReference>
<dbReference type="InterPro" id="IPR036890">
    <property type="entry name" value="HATPase_C_sf"/>
</dbReference>
<dbReference type="Gene3D" id="3.30.565.10">
    <property type="entry name" value="Histidine kinase-like ATPase, C-terminal domain"/>
    <property type="match status" value="1"/>
</dbReference>
<feature type="transmembrane region" description="Helical" evidence="7">
    <location>
        <begin position="115"/>
        <end position="132"/>
    </location>
</feature>
<accession>A0A0M2V2U9</accession>
<evidence type="ECO:0000313" key="10">
    <source>
        <dbReference type="Proteomes" id="UP000034228"/>
    </source>
</evidence>
<dbReference type="EC" id="2.7.13.3" evidence="2"/>